<proteinExistence type="predicted"/>
<dbReference type="Proteomes" id="UP000317171">
    <property type="component" value="Chromosome"/>
</dbReference>
<evidence type="ECO:0000313" key="1">
    <source>
        <dbReference type="EMBL" id="QDT41998.1"/>
    </source>
</evidence>
<dbReference type="Gene3D" id="1.10.10.10">
    <property type="entry name" value="Winged helix-like DNA-binding domain superfamily/Winged helix DNA-binding domain"/>
    <property type="match status" value="1"/>
</dbReference>
<accession>A0A517RDP2</accession>
<sequence>MTDYWRPVCRFSMRWGKINLTEAEEVASLTFVALIQNQLLSRWLSNPSARLRTLLCAVIRNVLSNRAKVETGRQSILTKLARDPARPDWILDSQAASPEQLDLFYATWVEELLQDCVETVMAEYYSTNRGDYFRVLYGKICEQLTAREIAEHLGLTTMTVENYFKHSRRQLAECLEKTLVARVRRYSDPQNFDIEYKQEWESLGNYLTAQGGLEEAVHRSYSALDSLELRKREQQSVMDVLNRLDHQAACDPAPES</sequence>
<reference evidence="1 2" key="1">
    <citation type="submission" date="2019-02" db="EMBL/GenBank/DDBJ databases">
        <title>Deep-cultivation of Planctomycetes and their phenomic and genomic characterization uncovers novel biology.</title>
        <authorList>
            <person name="Wiegand S."/>
            <person name="Jogler M."/>
            <person name="Boedeker C."/>
            <person name="Pinto D."/>
            <person name="Vollmers J."/>
            <person name="Rivas-Marin E."/>
            <person name="Kohn T."/>
            <person name="Peeters S.H."/>
            <person name="Heuer A."/>
            <person name="Rast P."/>
            <person name="Oberbeckmann S."/>
            <person name="Bunk B."/>
            <person name="Jeske O."/>
            <person name="Meyerdierks A."/>
            <person name="Storesund J.E."/>
            <person name="Kallscheuer N."/>
            <person name="Luecker S."/>
            <person name="Lage O.M."/>
            <person name="Pohl T."/>
            <person name="Merkel B.J."/>
            <person name="Hornburger P."/>
            <person name="Mueller R.-W."/>
            <person name="Bruemmer F."/>
            <person name="Labrenz M."/>
            <person name="Spormann A.M."/>
            <person name="Op den Camp H."/>
            <person name="Overmann J."/>
            <person name="Amann R."/>
            <person name="Jetten M.S.M."/>
            <person name="Mascher T."/>
            <person name="Medema M.H."/>
            <person name="Devos D.P."/>
            <person name="Kaster A.-K."/>
            <person name="Ovreas L."/>
            <person name="Rohde M."/>
            <person name="Galperin M.Y."/>
            <person name="Jogler C."/>
        </authorList>
    </citation>
    <scope>NUCLEOTIDE SEQUENCE [LARGE SCALE GENOMIC DNA]</scope>
    <source>
        <strain evidence="1 2">Pan241w</strain>
    </source>
</reference>
<dbReference type="InterPro" id="IPR013324">
    <property type="entry name" value="RNA_pol_sigma_r3/r4-like"/>
</dbReference>
<keyword evidence="2" id="KW-1185">Reference proteome</keyword>
<gene>
    <name evidence="1" type="ORF">Pan241w_20780</name>
</gene>
<dbReference type="EMBL" id="CP036269">
    <property type="protein sequence ID" value="QDT41998.1"/>
    <property type="molecule type" value="Genomic_DNA"/>
</dbReference>
<protein>
    <submittedName>
        <fullName evidence="1">RNA polymerase sigma factor</fullName>
    </submittedName>
</protein>
<name>A0A517RDP2_9PLAN</name>
<dbReference type="SUPFAM" id="SSF88659">
    <property type="entry name" value="Sigma3 and sigma4 domains of RNA polymerase sigma factors"/>
    <property type="match status" value="1"/>
</dbReference>
<dbReference type="InterPro" id="IPR036388">
    <property type="entry name" value="WH-like_DNA-bd_sf"/>
</dbReference>
<evidence type="ECO:0000313" key="2">
    <source>
        <dbReference type="Proteomes" id="UP000317171"/>
    </source>
</evidence>
<dbReference type="KEGG" id="gaz:Pan241w_20780"/>
<organism evidence="1 2">
    <name type="scientific">Gimesia alba</name>
    <dbReference type="NCBI Taxonomy" id="2527973"/>
    <lineage>
        <taxon>Bacteria</taxon>
        <taxon>Pseudomonadati</taxon>
        <taxon>Planctomycetota</taxon>
        <taxon>Planctomycetia</taxon>
        <taxon>Planctomycetales</taxon>
        <taxon>Planctomycetaceae</taxon>
        <taxon>Gimesia</taxon>
    </lineage>
</organism>
<dbReference type="AlphaFoldDB" id="A0A517RDP2"/>